<feature type="non-terminal residue" evidence="1">
    <location>
        <position position="116"/>
    </location>
</feature>
<dbReference type="EMBL" id="MU157999">
    <property type="protein sequence ID" value="KAF9521712.1"/>
    <property type="molecule type" value="Genomic_DNA"/>
</dbReference>
<reference evidence="1" key="1">
    <citation type="submission" date="2020-11" db="EMBL/GenBank/DDBJ databases">
        <authorList>
            <consortium name="DOE Joint Genome Institute"/>
            <person name="Ahrendt S."/>
            <person name="Riley R."/>
            <person name="Andreopoulos W."/>
            <person name="Labutti K."/>
            <person name="Pangilinan J."/>
            <person name="Ruiz-Duenas F.J."/>
            <person name="Barrasa J.M."/>
            <person name="Sanchez-Garcia M."/>
            <person name="Camarero S."/>
            <person name="Miyauchi S."/>
            <person name="Serrano A."/>
            <person name="Linde D."/>
            <person name="Babiker R."/>
            <person name="Drula E."/>
            <person name="Ayuso-Fernandez I."/>
            <person name="Pacheco R."/>
            <person name="Padilla G."/>
            <person name="Ferreira P."/>
            <person name="Barriuso J."/>
            <person name="Kellner H."/>
            <person name="Castanera R."/>
            <person name="Alfaro M."/>
            <person name="Ramirez L."/>
            <person name="Pisabarro A.G."/>
            <person name="Kuo A."/>
            <person name="Tritt A."/>
            <person name="Lipzen A."/>
            <person name="He G."/>
            <person name="Yan M."/>
            <person name="Ng V."/>
            <person name="Cullen D."/>
            <person name="Martin F."/>
            <person name="Rosso M.-N."/>
            <person name="Henrissat B."/>
            <person name="Hibbett D."/>
            <person name="Martinez A.T."/>
            <person name="Grigoriev I.V."/>
        </authorList>
    </citation>
    <scope>NUCLEOTIDE SEQUENCE</scope>
    <source>
        <strain evidence="1">CBS 506.95</strain>
    </source>
</reference>
<dbReference type="Proteomes" id="UP000807306">
    <property type="component" value="Unassembled WGS sequence"/>
</dbReference>
<comment type="caution">
    <text evidence="1">The sequence shown here is derived from an EMBL/GenBank/DDBJ whole genome shotgun (WGS) entry which is preliminary data.</text>
</comment>
<protein>
    <submittedName>
        <fullName evidence="1">Uncharacterized protein</fullName>
    </submittedName>
</protein>
<evidence type="ECO:0000313" key="1">
    <source>
        <dbReference type="EMBL" id="KAF9521712.1"/>
    </source>
</evidence>
<proteinExistence type="predicted"/>
<name>A0A9P6E398_9AGAR</name>
<gene>
    <name evidence="1" type="ORF">CPB83DRAFT_922549</name>
</gene>
<dbReference type="AlphaFoldDB" id="A0A9P6E398"/>
<organism evidence="1 2">
    <name type="scientific">Crepidotus variabilis</name>
    <dbReference type="NCBI Taxonomy" id="179855"/>
    <lineage>
        <taxon>Eukaryota</taxon>
        <taxon>Fungi</taxon>
        <taxon>Dikarya</taxon>
        <taxon>Basidiomycota</taxon>
        <taxon>Agaricomycotina</taxon>
        <taxon>Agaricomycetes</taxon>
        <taxon>Agaricomycetidae</taxon>
        <taxon>Agaricales</taxon>
        <taxon>Agaricineae</taxon>
        <taxon>Crepidotaceae</taxon>
        <taxon>Crepidotus</taxon>
    </lineage>
</organism>
<accession>A0A9P6E398</accession>
<dbReference type="OrthoDB" id="411615at2759"/>
<keyword evidence="2" id="KW-1185">Reference proteome</keyword>
<evidence type="ECO:0000313" key="2">
    <source>
        <dbReference type="Proteomes" id="UP000807306"/>
    </source>
</evidence>
<sequence length="116" mass="12989">MDQSLTSPICTALDPLYMSLNARTTNLFLALHQVDGLDSNSNQTATTFIIQQNTPSQLNGTLYSHPNFPGYPRTVNKAKRQSDPEWKAAMYDELSCLNERNAWDIVDAPLDTNIID</sequence>